<reference evidence="4 5" key="1">
    <citation type="submission" date="2019-03" db="EMBL/GenBank/DDBJ databases">
        <title>Genomic Encyclopedia of Type Strains, Phase IV (KMG-IV): sequencing the most valuable type-strain genomes for metagenomic binning, comparative biology and taxonomic classification.</title>
        <authorList>
            <person name="Goeker M."/>
        </authorList>
    </citation>
    <scope>NUCLEOTIDE SEQUENCE [LARGE SCALE GENOMIC DNA]</scope>
    <source>
        <strain evidence="4 5">DSM 12121</strain>
    </source>
</reference>
<feature type="domain" description="CBS" evidence="3">
    <location>
        <begin position="76"/>
        <end position="133"/>
    </location>
</feature>
<dbReference type="OrthoDB" id="9807125at2"/>
<dbReference type="InterPro" id="IPR000644">
    <property type="entry name" value="CBS_dom"/>
</dbReference>
<evidence type="ECO:0000256" key="2">
    <source>
        <dbReference type="PROSITE-ProRule" id="PRU00703"/>
    </source>
</evidence>
<protein>
    <submittedName>
        <fullName evidence="4">CBS domain protein</fullName>
    </submittedName>
</protein>
<name>A0A4R6EH41_9RHOO</name>
<dbReference type="PANTHER" id="PTHR43080">
    <property type="entry name" value="CBS DOMAIN-CONTAINING PROTEIN CBSX3, MITOCHONDRIAL"/>
    <property type="match status" value="1"/>
</dbReference>
<dbReference type="AlphaFoldDB" id="A0A4R6EH41"/>
<keyword evidence="5" id="KW-1185">Reference proteome</keyword>
<dbReference type="PROSITE" id="PS51371">
    <property type="entry name" value="CBS"/>
    <property type="match status" value="2"/>
</dbReference>
<dbReference type="EMBL" id="SNVV01000001">
    <property type="protein sequence ID" value="TDN56727.1"/>
    <property type="molecule type" value="Genomic_DNA"/>
</dbReference>
<organism evidence="4 5">
    <name type="scientific">Azoarcus indigens</name>
    <dbReference type="NCBI Taxonomy" id="29545"/>
    <lineage>
        <taxon>Bacteria</taxon>
        <taxon>Pseudomonadati</taxon>
        <taxon>Pseudomonadota</taxon>
        <taxon>Betaproteobacteria</taxon>
        <taxon>Rhodocyclales</taxon>
        <taxon>Zoogloeaceae</taxon>
        <taxon>Azoarcus</taxon>
    </lineage>
</organism>
<evidence type="ECO:0000313" key="5">
    <source>
        <dbReference type="Proteomes" id="UP000295129"/>
    </source>
</evidence>
<dbReference type="PANTHER" id="PTHR43080:SF2">
    <property type="entry name" value="CBS DOMAIN-CONTAINING PROTEIN"/>
    <property type="match status" value="1"/>
</dbReference>
<dbReference type="SUPFAM" id="SSF54631">
    <property type="entry name" value="CBS-domain pair"/>
    <property type="match status" value="1"/>
</dbReference>
<dbReference type="InterPro" id="IPR046342">
    <property type="entry name" value="CBS_dom_sf"/>
</dbReference>
<dbReference type="SMART" id="SM00116">
    <property type="entry name" value="CBS"/>
    <property type="match status" value="2"/>
</dbReference>
<dbReference type="InterPro" id="IPR051257">
    <property type="entry name" value="Diverse_CBS-Domain"/>
</dbReference>
<feature type="domain" description="CBS" evidence="3">
    <location>
        <begin position="3"/>
        <end position="69"/>
    </location>
</feature>
<keyword evidence="1 2" id="KW-0129">CBS domain</keyword>
<evidence type="ECO:0000259" key="3">
    <source>
        <dbReference type="PROSITE" id="PS51371"/>
    </source>
</evidence>
<dbReference type="Gene3D" id="3.10.580.10">
    <property type="entry name" value="CBS-domain"/>
    <property type="match status" value="1"/>
</dbReference>
<sequence>MPMRKISEVVQGQNILTATATLPVREAVRQMTRARVGAIMIVEHDQLTGIFTERDLLTRVVAEGRNPDLTLLQEVMTVAPQAITGDKPLGHAMHLMYDGGFRHVPVVDNGRPVGMVSARDALGMEMMAFEGELEQRELITELL</sequence>
<gene>
    <name evidence="4" type="ORF">C7389_101106</name>
</gene>
<proteinExistence type="predicted"/>
<evidence type="ECO:0000256" key="1">
    <source>
        <dbReference type="ARBA" id="ARBA00023122"/>
    </source>
</evidence>
<evidence type="ECO:0000313" key="4">
    <source>
        <dbReference type="EMBL" id="TDN56727.1"/>
    </source>
</evidence>
<comment type="caution">
    <text evidence="4">The sequence shown here is derived from an EMBL/GenBank/DDBJ whole genome shotgun (WGS) entry which is preliminary data.</text>
</comment>
<dbReference type="Proteomes" id="UP000295129">
    <property type="component" value="Unassembled WGS sequence"/>
</dbReference>
<dbReference type="Pfam" id="PF00571">
    <property type="entry name" value="CBS"/>
    <property type="match status" value="2"/>
</dbReference>
<accession>A0A4R6EH41</accession>